<evidence type="ECO:0000256" key="6">
    <source>
        <dbReference type="SAM" id="Phobius"/>
    </source>
</evidence>
<feature type="transmembrane region" description="Helical" evidence="6">
    <location>
        <begin position="72"/>
        <end position="96"/>
    </location>
</feature>
<feature type="transmembrane region" description="Helical" evidence="6">
    <location>
        <begin position="280"/>
        <end position="298"/>
    </location>
</feature>
<evidence type="ECO:0000256" key="4">
    <source>
        <dbReference type="ARBA" id="ARBA00022989"/>
    </source>
</evidence>
<dbReference type="Proteomes" id="UP000719942">
    <property type="component" value="Unassembled WGS sequence"/>
</dbReference>
<dbReference type="RefSeq" id="WP_219965940.1">
    <property type="nucleotide sequence ID" value="NZ_JAGFNZ010000005.1"/>
</dbReference>
<proteinExistence type="predicted"/>
<dbReference type="EMBL" id="JAGFNZ010000005">
    <property type="protein sequence ID" value="MBW7573530.1"/>
    <property type="molecule type" value="Genomic_DNA"/>
</dbReference>
<feature type="transmembrane region" description="Helical" evidence="6">
    <location>
        <begin position="45"/>
        <end position="66"/>
    </location>
</feature>
<comment type="caution">
    <text evidence="7">The sequence shown here is derived from an EMBL/GenBank/DDBJ whole genome shotgun (WGS) entry which is preliminary data.</text>
</comment>
<feature type="transmembrane region" description="Helical" evidence="6">
    <location>
        <begin position="17"/>
        <end position="33"/>
    </location>
</feature>
<evidence type="ECO:0000313" key="8">
    <source>
        <dbReference type="Proteomes" id="UP000719942"/>
    </source>
</evidence>
<dbReference type="PANTHER" id="PTHR30474">
    <property type="entry name" value="CELL CYCLE PROTEIN"/>
    <property type="match status" value="1"/>
</dbReference>
<evidence type="ECO:0000313" key="7">
    <source>
        <dbReference type="EMBL" id="MBW7573530.1"/>
    </source>
</evidence>
<feature type="transmembrane region" description="Helical" evidence="6">
    <location>
        <begin position="192"/>
        <end position="210"/>
    </location>
</feature>
<keyword evidence="3" id="KW-0133">Cell shape</keyword>
<accession>A0ABS7DRV2</accession>
<keyword evidence="2 6" id="KW-0812">Transmembrane</keyword>
<organism evidence="7 8">
    <name type="scientific">Caproiciproducens faecalis</name>
    <dbReference type="NCBI Taxonomy" id="2820301"/>
    <lineage>
        <taxon>Bacteria</taxon>
        <taxon>Bacillati</taxon>
        <taxon>Bacillota</taxon>
        <taxon>Clostridia</taxon>
        <taxon>Eubacteriales</taxon>
        <taxon>Acutalibacteraceae</taxon>
        <taxon>Caproiciproducens</taxon>
    </lineage>
</organism>
<keyword evidence="5 6" id="KW-0472">Membrane</keyword>
<name>A0ABS7DRV2_9FIRM</name>
<evidence type="ECO:0000256" key="1">
    <source>
        <dbReference type="ARBA" id="ARBA00004141"/>
    </source>
</evidence>
<evidence type="ECO:0000256" key="2">
    <source>
        <dbReference type="ARBA" id="ARBA00022692"/>
    </source>
</evidence>
<evidence type="ECO:0000256" key="5">
    <source>
        <dbReference type="ARBA" id="ARBA00023136"/>
    </source>
</evidence>
<sequence length="382" mass="42592">MRGLKSFVNYLKRADKLYWFIMLAISVYSLLLLKTVPNSESGKSYFTVQLVAIFLGYFGAILFTLIDYREIASYWYIVAGFCLFLIVYTQIFGIAVKSSGGINAKAWIQLPGTTFQPSELVKIGFIITFSKHVSELKERDLLKSFPQVMLLALHAMIPIILVHFQGDDGTAVIFFCMFLAMAFGAGVQLRYFGAVFAALAVAFPIAWEYILQDYQKDRFTIFRHPETDPLDKGLQQIQGRLSIGSGQFWGRGLFNSNSRVSKGLVPVQQSDFIFSVAGEQLGFVGCMLIVLLLLLFLFRTLRIARKSPDCLGSSICFGFFGMIAAQALFNLGMCLNLLPVMGVTLPFFSAGGSSAACLYLGFGLAQNVHMHRMNTDKVTLRR</sequence>
<feature type="transmembrane region" description="Helical" evidence="6">
    <location>
        <begin position="310"/>
        <end position="329"/>
    </location>
</feature>
<protein>
    <submittedName>
        <fullName evidence="7">FtsW/RodA/SpoVE family cell cycle protein</fullName>
    </submittedName>
</protein>
<dbReference type="InterPro" id="IPR001182">
    <property type="entry name" value="FtsW/RodA"/>
</dbReference>
<feature type="transmembrane region" description="Helical" evidence="6">
    <location>
        <begin position="170"/>
        <end position="187"/>
    </location>
</feature>
<keyword evidence="8" id="KW-1185">Reference proteome</keyword>
<evidence type="ECO:0000256" key="3">
    <source>
        <dbReference type="ARBA" id="ARBA00022960"/>
    </source>
</evidence>
<keyword evidence="4 6" id="KW-1133">Transmembrane helix</keyword>
<comment type="subcellular location">
    <subcellularLocation>
        <location evidence="1">Membrane</location>
        <topology evidence="1">Multi-pass membrane protein</topology>
    </subcellularLocation>
</comment>
<reference evidence="7 8" key="1">
    <citation type="submission" date="2021-03" db="EMBL/GenBank/DDBJ databases">
        <title>Caproiciproducens sp. nov. isolated from feces of cow.</title>
        <authorList>
            <person name="Choi J.-Y."/>
        </authorList>
    </citation>
    <scope>NUCLEOTIDE SEQUENCE [LARGE SCALE GENOMIC DNA]</scope>
    <source>
        <strain evidence="7 8">AGMB10547</strain>
    </source>
</reference>
<dbReference type="Pfam" id="PF01098">
    <property type="entry name" value="FTSW_RODA_SPOVE"/>
    <property type="match status" value="1"/>
</dbReference>
<dbReference type="PANTHER" id="PTHR30474:SF1">
    <property type="entry name" value="PEPTIDOGLYCAN GLYCOSYLTRANSFERASE MRDB"/>
    <property type="match status" value="1"/>
</dbReference>
<gene>
    <name evidence="7" type="ORF">J5W02_11995</name>
</gene>
<feature type="transmembrane region" description="Helical" evidence="6">
    <location>
        <begin position="341"/>
        <end position="365"/>
    </location>
</feature>